<reference evidence="6 7" key="1">
    <citation type="journal article" date="2016" name="Nat. Biotechnol.">
        <title>Measurement of bacterial replication rates in microbial communities.</title>
        <authorList>
            <person name="Brown C.T."/>
            <person name="Olm M.R."/>
            <person name="Thomas B.C."/>
            <person name="Banfield J.F."/>
        </authorList>
    </citation>
    <scope>NUCLEOTIDE SEQUENCE [LARGE SCALE GENOMIC DNA]</scope>
    <source>
        <strain evidence="6">46_33</strain>
    </source>
</reference>
<protein>
    <recommendedName>
        <fullName evidence="5">Periplasmic binding protein domain-containing protein</fullName>
    </recommendedName>
</protein>
<keyword evidence="3 4" id="KW-0732">Signal</keyword>
<dbReference type="PROSITE" id="PS51257">
    <property type="entry name" value="PROKAR_LIPOPROTEIN"/>
    <property type="match status" value="1"/>
</dbReference>
<evidence type="ECO:0000256" key="1">
    <source>
        <dbReference type="ARBA" id="ARBA00004196"/>
    </source>
</evidence>
<evidence type="ECO:0000313" key="6">
    <source>
        <dbReference type="EMBL" id="OLA36475.1"/>
    </source>
</evidence>
<evidence type="ECO:0000256" key="2">
    <source>
        <dbReference type="ARBA" id="ARBA00007639"/>
    </source>
</evidence>
<comment type="caution">
    <text evidence="6">The sequence shown here is derived from an EMBL/GenBank/DDBJ whole genome shotgun (WGS) entry which is preliminary data.</text>
</comment>
<evidence type="ECO:0000259" key="5">
    <source>
        <dbReference type="Pfam" id="PF13407"/>
    </source>
</evidence>
<dbReference type="Proteomes" id="UP000186777">
    <property type="component" value="Unassembled WGS sequence"/>
</dbReference>
<gene>
    <name evidence="6" type="ORF">BHW43_10055</name>
</gene>
<dbReference type="PANTHER" id="PTHR46847">
    <property type="entry name" value="D-ALLOSE-BINDING PERIPLASMIC PROTEIN-RELATED"/>
    <property type="match status" value="1"/>
</dbReference>
<dbReference type="Gene3D" id="3.40.50.2300">
    <property type="match status" value="2"/>
</dbReference>
<sequence length="345" mass="36945">MGMKKLLAVLFSALLLVGVAGCGGNDAQQGAVTQKVMNAKTKQDFEPVTEIKEGRKNVYAVLKVMKGNYWEDVIRGIKDGAAKADVNVYVGGVMKDGDWELQRDMVKELPGKKADAVILAPADSSNMTASAKTLREQKLPVFLVDTALSSNDYDAAFLTNNLEAGAEVCQQMVEQMKANGVKESEEATVLVHVSTLASTTIADRLNSIMANWGKFAPASWKIEHDYIINYGDDAGAAKLVAEKIKNTHNVKGIIACNNGSTNATVEAVMAAGRKDVAVTGFDLGKKTLLGLEDKNYSIAVAVQNQYKMGYEAVMAAAAAAKDGSKPAQKLVNTGIRMADKNNYKK</sequence>
<dbReference type="STRING" id="626940.BHW43_10055"/>
<feature type="chain" id="PRO_5038720075" description="Periplasmic binding protein domain-containing protein" evidence="4">
    <location>
        <begin position="23"/>
        <end position="345"/>
    </location>
</feature>
<evidence type="ECO:0000256" key="3">
    <source>
        <dbReference type="ARBA" id="ARBA00022729"/>
    </source>
</evidence>
<dbReference type="InterPro" id="IPR028082">
    <property type="entry name" value="Peripla_BP_I"/>
</dbReference>
<name>A0A1Q6R264_9FIRM</name>
<comment type="similarity">
    <text evidence="2">Belongs to the bacterial solute-binding protein 2 family.</text>
</comment>
<organism evidence="6 7">
    <name type="scientific">Phascolarctobacterium succinatutens</name>
    <dbReference type="NCBI Taxonomy" id="626940"/>
    <lineage>
        <taxon>Bacteria</taxon>
        <taxon>Bacillati</taxon>
        <taxon>Bacillota</taxon>
        <taxon>Negativicutes</taxon>
        <taxon>Acidaminococcales</taxon>
        <taxon>Acidaminococcaceae</taxon>
        <taxon>Phascolarctobacterium</taxon>
    </lineage>
</organism>
<evidence type="ECO:0000256" key="4">
    <source>
        <dbReference type="SAM" id="SignalP"/>
    </source>
</evidence>
<dbReference type="AlphaFoldDB" id="A0A1Q6R264"/>
<evidence type="ECO:0000313" key="7">
    <source>
        <dbReference type="Proteomes" id="UP000186777"/>
    </source>
</evidence>
<feature type="signal peptide" evidence="4">
    <location>
        <begin position="1"/>
        <end position="22"/>
    </location>
</feature>
<accession>A0A1Q6R264</accession>
<proteinExistence type="inferred from homology"/>
<dbReference type="GO" id="GO:0030313">
    <property type="term" value="C:cell envelope"/>
    <property type="evidence" value="ECO:0007669"/>
    <property type="project" value="UniProtKB-SubCell"/>
</dbReference>
<dbReference type="RefSeq" id="WP_303680450.1">
    <property type="nucleotide sequence ID" value="NZ_MNTG01000045.1"/>
</dbReference>
<feature type="domain" description="Periplasmic binding protein" evidence="5">
    <location>
        <begin position="61"/>
        <end position="321"/>
    </location>
</feature>
<comment type="subcellular location">
    <subcellularLocation>
        <location evidence="1">Cell envelope</location>
    </subcellularLocation>
</comment>
<dbReference type="GO" id="GO:0030246">
    <property type="term" value="F:carbohydrate binding"/>
    <property type="evidence" value="ECO:0007669"/>
    <property type="project" value="UniProtKB-ARBA"/>
</dbReference>
<dbReference type="InterPro" id="IPR025997">
    <property type="entry name" value="SBP_2_dom"/>
</dbReference>
<dbReference type="SUPFAM" id="SSF53822">
    <property type="entry name" value="Periplasmic binding protein-like I"/>
    <property type="match status" value="1"/>
</dbReference>
<dbReference type="PANTHER" id="PTHR46847:SF1">
    <property type="entry name" value="D-ALLOSE-BINDING PERIPLASMIC PROTEIN-RELATED"/>
    <property type="match status" value="1"/>
</dbReference>
<dbReference type="Pfam" id="PF13407">
    <property type="entry name" value="Peripla_BP_4"/>
    <property type="match status" value="1"/>
</dbReference>
<dbReference type="EMBL" id="MNTG01000045">
    <property type="protein sequence ID" value="OLA36475.1"/>
    <property type="molecule type" value="Genomic_DNA"/>
</dbReference>